<keyword evidence="1" id="KW-0812">Transmembrane</keyword>
<gene>
    <name evidence="2" type="ORF">AW14_06740</name>
</gene>
<accession>A0A0C5WPJ2</accession>
<evidence type="ECO:0000313" key="2">
    <source>
        <dbReference type="EMBL" id="AJR04830.1"/>
    </source>
</evidence>
<keyword evidence="1" id="KW-0472">Membrane</keyword>
<name>A0A0C5WPJ2_9FLAO</name>
<evidence type="ECO:0000313" key="3">
    <source>
        <dbReference type="Proteomes" id="UP000032229"/>
    </source>
</evidence>
<dbReference type="HOGENOM" id="CLU_2195152_0_0_10"/>
<dbReference type="KEGG" id="sze:AW14_06740"/>
<keyword evidence="3" id="KW-1185">Reference proteome</keyword>
<dbReference type="OrthoDB" id="9993737at2"/>
<dbReference type="STRING" id="1454006.AW14_06740"/>
<dbReference type="AlphaFoldDB" id="A0A0C5WPJ2"/>
<protein>
    <submittedName>
        <fullName evidence="2">Uncharacterized protein</fullName>
    </submittedName>
</protein>
<reference evidence="2 3" key="1">
    <citation type="submission" date="2014-02" db="EMBL/GenBank/DDBJ databases">
        <authorList>
            <person name="Young C.-C."/>
            <person name="Hameed A."/>
            <person name="Huang H.-C."/>
            <person name="Shahina M."/>
        </authorList>
    </citation>
    <scope>NUCLEOTIDE SEQUENCE [LARGE SCALE GENOMIC DNA]</scope>
    <source>
        <strain evidence="2 3">CC-SAMT-1</strain>
    </source>
</reference>
<organism evidence="2 3">
    <name type="scientific">Siansivirga zeaxanthinifaciens CC-SAMT-1</name>
    <dbReference type="NCBI Taxonomy" id="1454006"/>
    <lineage>
        <taxon>Bacteria</taxon>
        <taxon>Pseudomonadati</taxon>
        <taxon>Bacteroidota</taxon>
        <taxon>Flavobacteriia</taxon>
        <taxon>Flavobacteriales</taxon>
        <taxon>Flavobacteriaceae</taxon>
        <taxon>Siansivirga</taxon>
    </lineage>
</organism>
<feature type="transmembrane region" description="Helical" evidence="1">
    <location>
        <begin position="69"/>
        <end position="89"/>
    </location>
</feature>
<feature type="transmembrane region" description="Helical" evidence="1">
    <location>
        <begin position="6"/>
        <end position="25"/>
    </location>
</feature>
<dbReference type="EMBL" id="CP007202">
    <property type="protein sequence ID" value="AJR04830.1"/>
    <property type="molecule type" value="Genomic_DNA"/>
</dbReference>
<dbReference type="Proteomes" id="UP000032229">
    <property type="component" value="Chromosome"/>
</dbReference>
<keyword evidence="1" id="KW-1133">Transmembrane helix</keyword>
<dbReference type="RefSeq" id="WP_154662127.1">
    <property type="nucleotide sequence ID" value="NZ_CP007202.1"/>
</dbReference>
<evidence type="ECO:0000256" key="1">
    <source>
        <dbReference type="SAM" id="Phobius"/>
    </source>
</evidence>
<feature type="transmembrane region" description="Helical" evidence="1">
    <location>
        <begin position="46"/>
        <end position="63"/>
    </location>
</feature>
<proteinExistence type="predicted"/>
<sequence>MDNIISKLIVGIIILALNVLSRKYIEPTMPDKKKAISYIKKYLSFSFKYVLYVFAIIYSFIFLEFNKLFILINCVCFCGIIFNITMDIITSNFDYYKTELTKKADKKN</sequence>